<gene>
    <name evidence="3" type="ORF">SAMN02745671_01294</name>
</gene>
<dbReference type="PANTHER" id="PTHR41773">
    <property type="entry name" value="GTP PYROPHOSPHATASE-RELATED"/>
    <property type="match status" value="1"/>
</dbReference>
<evidence type="ECO:0000256" key="1">
    <source>
        <dbReference type="ARBA" id="ARBA00004976"/>
    </source>
</evidence>
<organism evidence="3 4">
    <name type="scientific">Anaerovibrio lipolyticus DSM 3074</name>
    <dbReference type="NCBI Taxonomy" id="1120997"/>
    <lineage>
        <taxon>Bacteria</taxon>
        <taxon>Bacillati</taxon>
        <taxon>Bacillota</taxon>
        <taxon>Negativicutes</taxon>
        <taxon>Selenomonadales</taxon>
        <taxon>Selenomonadaceae</taxon>
        <taxon>Anaerovibrio</taxon>
    </lineage>
</organism>
<dbReference type="Proteomes" id="UP000191240">
    <property type="component" value="Unassembled WGS sequence"/>
</dbReference>
<accession>A0A1M6CZL4</accession>
<dbReference type="InterPro" id="IPR043519">
    <property type="entry name" value="NT_sf"/>
</dbReference>
<dbReference type="RefSeq" id="WP_159446721.1">
    <property type="nucleotide sequence ID" value="NZ_FQYW01000009.1"/>
</dbReference>
<dbReference type="PANTHER" id="PTHR41773:SF1">
    <property type="entry name" value="RELA_SPOT DOMAIN-CONTAINING PROTEIN"/>
    <property type="match status" value="1"/>
</dbReference>
<dbReference type="SUPFAM" id="SSF81301">
    <property type="entry name" value="Nucleotidyltransferase"/>
    <property type="match status" value="1"/>
</dbReference>
<dbReference type="InterPro" id="IPR007685">
    <property type="entry name" value="RelA_SpoT"/>
</dbReference>
<evidence type="ECO:0000313" key="3">
    <source>
        <dbReference type="EMBL" id="SHI66254.1"/>
    </source>
</evidence>
<dbReference type="CDD" id="cd05399">
    <property type="entry name" value="NT_Rel-Spo_like"/>
    <property type="match status" value="1"/>
</dbReference>
<evidence type="ECO:0000313" key="4">
    <source>
        <dbReference type="Proteomes" id="UP000191240"/>
    </source>
</evidence>
<dbReference type="EMBL" id="FQYW01000009">
    <property type="protein sequence ID" value="SHI66254.1"/>
    <property type="molecule type" value="Genomic_DNA"/>
</dbReference>
<dbReference type="Pfam" id="PF04607">
    <property type="entry name" value="RelA_SpoT"/>
    <property type="match status" value="1"/>
</dbReference>
<dbReference type="SMART" id="SM00954">
    <property type="entry name" value="RelA_SpoT"/>
    <property type="match status" value="1"/>
</dbReference>
<dbReference type="AlphaFoldDB" id="A0A1M6CZL4"/>
<dbReference type="UniPathway" id="UPA00908">
    <property type="reaction ID" value="UER00884"/>
</dbReference>
<sequence length="373" mass="43771">MYGDLLSKEKEILQTYSKNIDTYNELGEILHNKLTEMIKKHNFFTMEVSYRIKTVDSLADKLRRKSGKYSSIYDITDLCGARIICYLNDTVDKISEALRETFVVDEENSVDKRESLSATQFGYLSLHNIVSLRPEDGYNDEFCKIRCEIQIRTVLQHAWAEIEHDLGYKSSFGVPSAIRREFSRIAGLLEIADNQFVELSENIQRYKDGIIQQIAHGEYQILPLDEVTLNEYLAKNDEYHEFIEMYSTALQLEYLPTPAYNHLRHLFWFELKTLGDLYGALLEYSDTMLKLTRYFARETHTEFFTTNMLFNNLCQAFLIKNKYTREQVKRFYALSASGNEEKIKHDTDELFELSRKLRLVNESKWISGIWGDV</sequence>
<dbReference type="Gene3D" id="3.30.460.10">
    <property type="entry name" value="Beta Polymerase, domain 2"/>
    <property type="match status" value="1"/>
</dbReference>
<proteinExistence type="predicted"/>
<name>A0A1M6CZL4_9FIRM</name>
<comment type="pathway">
    <text evidence="1">Purine metabolism; ppGpp biosynthesis; ppGpp from GTP: step 1/2.</text>
</comment>
<dbReference type="Gene3D" id="1.10.287.860">
    <property type="entry name" value="Nucleotidyltransferase"/>
    <property type="match status" value="1"/>
</dbReference>
<dbReference type="GO" id="GO:0015970">
    <property type="term" value="P:guanosine tetraphosphate biosynthetic process"/>
    <property type="evidence" value="ECO:0007669"/>
    <property type="project" value="UniProtKB-UniPathway"/>
</dbReference>
<dbReference type="OrthoDB" id="9801824at2"/>
<feature type="domain" description="RelA/SpoT" evidence="2">
    <location>
        <begin position="50"/>
        <end position="174"/>
    </location>
</feature>
<reference evidence="3 4" key="1">
    <citation type="submission" date="2016-11" db="EMBL/GenBank/DDBJ databases">
        <authorList>
            <person name="Jaros S."/>
            <person name="Januszkiewicz K."/>
            <person name="Wedrychowicz H."/>
        </authorList>
    </citation>
    <scope>NUCLEOTIDE SEQUENCE [LARGE SCALE GENOMIC DNA]</scope>
    <source>
        <strain evidence="3 4">DSM 3074</strain>
    </source>
</reference>
<evidence type="ECO:0000259" key="2">
    <source>
        <dbReference type="SMART" id="SM00954"/>
    </source>
</evidence>
<protein>
    <submittedName>
        <fullName evidence="3">PpGpp synthetase catalytic domain-containing protein (RelA/SpoT-type nucleotidyltranferase)</fullName>
    </submittedName>
</protein>